<evidence type="ECO:0000256" key="2">
    <source>
        <dbReference type="ARBA" id="ARBA00007863"/>
    </source>
</evidence>
<keyword evidence="4 8" id="KW-0812">Transmembrane</keyword>
<proteinExistence type="inferred from homology"/>
<feature type="transmembrane region" description="Helical" evidence="8">
    <location>
        <begin position="240"/>
        <end position="258"/>
    </location>
</feature>
<feature type="transmembrane region" description="Helical" evidence="8">
    <location>
        <begin position="27"/>
        <end position="48"/>
    </location>
</feature>
<evidence type="ECO:0000256" key="4">
    <source>
        <dbReference type="ARBA" id="ARBA00022692"/>
    </source>
</evidence>
<protein>
    <recommendedName>
        <fullName evidence="11">EamA domain-containing protein</fullName>
    </recommendedName>
</protein>
<name>A0A067N724_BOTB1</name>
<evidence type="ECO:0000256" key="5">
    <source>
        <dbReference type="ARBA" id="ARBA00022989"/>
    </source>
</evidence>
<evidence type="ECO:0000313" key="9">
    <source>
        <dbReference type="EMBL" id="KDQ19586.1"/>
    </source>
</evidence>
<evidence type="ECO:0000313" key="10">
    <source>
        <dbReference type="Proteomes" id="UP000027195"/>
    </source>
</evidence>
<dbReference type="GO" id="GO:0022857">
    <property type="term" value="F:transmembrane transporter activity"/>
    <property type="evidence" value="ECO:0007669"/>
    <property type="project" value="InterPro"/>
</dbReference>
<dbReference type="AlphaFoldDB" id="A0A067N724"/>
<feature type="transmembrane region" description="Helical" evidence="8">
    <location>
        <begin position="360"/>
        <end position="378"/>
    </location>
</feature>
<evidence type="ECO:0000256" key="3">
    <source>
        <dbReference type="ARBA" id="ARBA00022448"/>
    </source>
</evidence>
<dbReference type="PANTHER" id="PTHR23051">
    <property type="entry name" value="SOLUTE CARRIER FAMILY 35, MEMBER F5"/>
    <property type="match status" value="1"/>
</dbReference>
<feature type="transmembrane region" description="Helical" evidence="8">
    <location>
        <begin position="270"/>
        <end position="294"/>
    </location>
</feature>
<evidence type="ECO:0008006" key="11">
    <source>
        <dbReference type="Google" id="ProtNLM"/>
    </source>
</evidence>
<feature type="transmembrane region" description="Helical" evidence="8">
    <location>
        <begin position="306"/>
        <end position="327"/>
    </location>
</feature>
<evidence type="ECO:0000256" key="1">
    <source>
        <dbReference type="ARBA" id="ARBA00004141"/>
    </source>
</evidence>
<dbReference type="Pfam" id="PF06027">
    <property type="entry name" value="SLC35F"/>
    <property type="match status" value="1"/>
</dbReference>
<dbReference type="OrthoDB" id="1436450at2759"/>
<accession>A0A067N724</accession>
<comment type="similarity">
    <text evidence="2">Belongs to the SLC35F solute transporter family.</text>
</comment>
<keyword evidence="6 8" id="KW-0472">Membrane</keyword>
<feature type="region of interest" description="Disordered" evidence="7">
    <location>
        <begin position="1"/>
        <end position="20"/>
    </location>
</feature>
<dbReference type="GO" id="GO:0000329">
    <property type="term" value="C:fungal-type vacuole membrane"/>
    <property type="evidence" value="ECO:0007669"/>
    <property type="project" value="TreeGrafter"/>
</dbReference>
<dbReference type="SUPFAM" id="SSF103481">
    <property type="entry name" value="Multidrug resistance efflux transporter EmrE"/>
    <property type="match status" value="1"/>
</dbReference>
<evidence type="ECO:0000256" key="6">
    <source>
        <dbReference type="ARBA" id="ARBA00023136"/>
    </source>
</evidence>
<feature type="transmembrane region" description="Helical" evidence="8">
    <location>
        <begin position="136"/>
        <end position="154"/>
    </location>
</feature>
<sequence length="386" mass="41996">MEHTTAQSPPATTADERRRQNSNHREYLIGIGLLLLVVFLWTAANFLTQALYETGYNKPFLVTYLNTSSFAVYLLPYLFRTRRSSKASGIEGRGQYEAIPDSEAVPLSHTPLERRHPDGFETIAPESLPPLTMRQTAVVAGFFYLFWFVANWSVNAALGYTTVASSTILASTSGFFTLALGGMLGVESFSFAKFAAVATSFAGVVLVSLSDTAPVQPAHSPHPNQFSITEIGSNPLLGDALALLSAVGYALYVILLKYRIRSESRIDMQLFFGFVGVFNIIGSWPIGVILHLTGVEPFSLPVGAKTWLGLLLNMTITLSSDYIYVLAMFKTTPVLVTLGLCLTIPLAVLGDFLLGVDLRLMALLGACFVLLSFIVVGLEGSRAEER</sequence>
<comment type="subcellular location">
    <subcellularLocation>
        <location evidence="1">Membrane</location>
        <topology evidence="1">Multi-pass membrane protein</topology>
    </subcellularLocation>
</comment>
<feature type="transmembrane region" description="Helical" evidence="8">
    <location>
        <begin position="60"/>
        <end position="79"/>
    </location>
</feature>
<dbReference type="PANTHER" id="PTHR23051:SF0">
    <property type="entry name" value="SOLUTE CARRIER FAMILY 35 MEMBER F5"/>
    <property type="match status" value="1"/>
</dbReference>
<gene>
    <name evidence="9" type="ORF">BOTBODRAFT_170660</name>
</gene>
<dbReference type="InterPro" id="IPR037185">
    <property type="entry name" value="EmrE-like"/>
</dbReference>
<dbReference type="Proteomes" id="UP000027195">
    <property type="component" value="Unassembled WGS sequence"/>
</dbReference>
<reference evidence="10" key="1">
    <citation type="journal article" date="2014" name="Proc. Natl. Acad. Sci. U.S.A.">
        <title>Extensive sampling of basidiomycete genomes demonstrates inadequacy of the white-rot/brown-rot paradigm for wood decay fungi.</title>
        <authorList>
            <person name="Riley R."/>
            <person name="Salamov A.A."/>
            <person name="Brown D.W."/>
            <person name="Nagy L.G."/>
            <person name="Floudas D."/>
            <person name="Held B.W."/>
            <person name="Levasseur A."/>
            <person name="Lombard V."/>
            <person name="Morin E."/>
            <person name="Otillar R."/>
            <person name="Lindquist E.A."/>
            <person name="Sun H."/>
            <person name="LaButti K.M."/>
            <person name="Schmutz J."/>
            <person name="Jabbour D."/>
            <person name="Luo H."/>
            <person name="Baker S.E."/>
            <person name="Pisabarro A.G."/>
            <person name="Walton J.D."/>
            <person name="Blanchette R.A."/>
            <person name="Henrissat B."/>
            <person name="Martin F."/>
            <person name="Cullen D."/>
            <person name="Hibbett D.S."/>
            <person name="Grigoriev I.V."/>
        </authorList>
    </citation>
    <scope>NUCLEOTIDE SEQUENCE [LARGE SCALE GENOMIC DNA]</scope>
    <source>
        <strain evidence="10">FD-172 SS1</strain>
    </source>
</reference>
<dbReference type="EMBL" id="KL198019">
    <property type="protein sequence ID" value="KDQ19586.1"/>
    <property type="molecule type" value="Genomic_DNA"/>
</dbReference>
<dbReference type="FunCoup" id="A0A067N724">
    <property type="interactions" value="120"/>
</dbReference>
<keyword evidence="3" id="KW-0813">Transport</keyword>
<feature type="compositionally biased region" description="Polar residues" evidence="7">
    <location>
        <begin position="1"/>
        <end position="11"/>
    </location>
</feature>
<keyword evidence="5 8" id="KW-1133">Transmembrane helix</keyword>
<feature type="transmembrane region" description="Helical" evidence="8">
    <location>
        <begin position="191"/>
        <end position="209"/>
    </location>
</feature>
<feature type="transmembrane region" description="Helical" evidence="8">
    <location>
        <begin position="334"/>
        <end position="354"/>
    </location>
</feature>
<organism evidence="9 10">
    <name type="scientific">Botryobasidium botryosum (strain FD-172 SS1)</name>
    <dbReference type="NCBI Taxonomy" id="930990"/>
    <lineage>
        <taxon>Eukaryota</taxon>
        <taxon>Fungi</taxon>
        <taxon>Dikarya</taxon>
        <taxon>Basidiomycota</taxon>
        <taxon>Agaricomycotina</taxon>
        <taxon>Agaricomycetes</taxon>
        <taxon>Cantharellales</taxon>
        <taxon>Botryobasidiaceae</taxon>
        <taxon>Botryobasidium</taxon>
    </lineage>
</organism>
<dbReference type="InterPro" id="IPR009262">
    <property type="entry name" value="SLC35_F1/F2/F6"/>
</dbReference>
<evidence type="ECO:0000256" key="8">
    <source>
        <dbReference type="SAM" id="Phobius"/>
    </source>
</evidence>
<evidence type="ECO:0000256" key="7">
    <source>
        <dbReference type="SAM" id="MobiDB-lite"/>
    </source>
</evidence>
<dbReference type="STRING" id="930990.A0A067N724"/>
<keyword evidence="10" id="KW-1185">Reference proteome</keyword>
<dbReference type="HOGENOM" id="CLU_026578_1_0_1"/>
<dbReference type="InParanoid" id="A0A067N724"/>
<feature type="transmembrane region" description="Helical" evidence="8">
    <location>
        <begin position="160"/>
        <end position="184"/>
    </location>
</feature>